<reference evidence="2 3" key="1">
    <citation type="submission" date="2016-04" db="EMBL/GenBank/DDBJ databases">
        <title>Draft Genome Sequences of Staphylococcus capitis Strain H36, S. capitis Strain H65, S. cohnii Strain H62, S. hominis Strain H69, Mycobacterium iranicum Strain H39, Plantibacter sp. Strain H53, Pseudomonas oryzihabitans Strain H72, and Microbacterium sp. Strain H83, isolated from residential settings.</title>
        <authorList>
            <person name="Lymperopoulou D."/>
            <person name="Adams R.I."/>
            <person name="Lindow S."/>
            <person name="Coil D.A."/>
            <person name="Jospin G."/>
            <person name="Eisen J.A."/>
        </authorList>
    </citation>
    <scope>NUCLEOTIDE SEQUENCE [LARGE SCALE GENOMIC DNA]</scope>
    <source>
        <strain evidence="2 3">H39</strain>
    </source>
</reference>
<evidence type="ECO:0000256" key="1">
    <source>
        <dbReference type="SAM" id="Phobius"/>
    </source>
</evidence>
<dbReference type="RefSeq" id="WP_064283006.1">
    <property type="nucleotide sequence ID" value="NZ_LWCS01000032.1"/>
</dbReference>
<feature type="transmembrane region" description="Helical" evidence="1">
    <location>
        <begin position="68"/>
        <end position="89"/>
    </location>
</feature>
<protein>
    <submittedName>
        <fullName evidence="2">Uncharacterized protein</fullName>
    </submittedName>
</protein>
<gene>
    <name evidence="2" type="ORF">A4X20_06310</name>
</gene>
<organism evidence="2 3">
    <name type="scientific">Mycolicibacterium iranicum</name>
    <name type="common">Mycobacterium iranicum</name>
    <dbReference type="NCBI Taxonomy" id="912594"/>
    <lineage>
        <taxon>Bacteria</taxon>
        <taxon>Bacillati</taxon>
        <taxon>Actinomycetota</taxon>
        <taxon>Actinomycetes</taxon>
        <taxon>Mycobacteriales</taxon>
        <taxon>Mycobacteriaceae</taxon>
        <taxon>Mycolicibacterium</taxon>
    </lineage>
</organism>
<sequence length="127" mass="13197">MTVVKRLLELSGRHEWVAALGVIAALCGALATVPVQTPLRAVLLLGFLLVGPGAAVMCWIYMPASATIAAVVGISIASVAALSVTMAWLRFWHPVPLTLTLSAAVAAGCLIRLRGLHNTASTGDPTW</sequence>
<keyword evidence="1" id="KW-1133">Transmembrane helix</keyword>
<dbReference type="AlphaFoldDB" id="A0A178LU64"/>
<feature type="transmembrane region" description="Helical" evidence="1">
    <location>
        <begin position="41"/>
        <end position="61"/>
    </location>
</feature>
<proteinExistence type="predicted"/>
<evidence type="ECO:0000313" key="3">
    <source>
        <dbReference type="Proteomes" id="UP000078396"/>
    </source>
</evidence>
<evidence type="ECO:0000313" key="2">
    <source>
        <dbReference type="EMBL" id="OAN36802.1"/>
    </source>
</evidence>
<keyword evidence="1" id="KW-0472">Membrane</keyword>
<dbReference type="OrthoDB" id="9988068at2"/>
<dbReference type="EMBL" id="LWCS01000032">
    <property type="protein sequence ID" value="OAN36802.1"/>
    <property type="molecule type" value="Genomic_DNA"/>
</dbReference>
<dbReference type="Proteomes" id="UP000078396">
    <property type="component" value="Unassembled WGS sequence"/>
</dbReference>
<feature type="transmembrane region" description="Helical" evidence="1">
    <location>
        <begin position="16"/>
        <end position="35"/>
    </location>
</feature>
<accession>A0A178LU64</accession>
<comment type="caution">
    <text evidence="2">The sequence shown here is derived from an EMBL/GenBank/DDBJ whole genome shotgun (WGS) entry which is preliminary data.</text>
</comment>
<keyword evidence="1" id="KW-0812">Transmembrane</keyword>
<name>A0A178LU64_MYCIR</name>
<feature type="transmembrane region" description="Helical" evidence="1">
    <location>
        <begin position="95"/>
        <end position="113"/>
    </location>
</feature>